<dbReference type="EMBL" id="CAMXCT010005957">
    <property type="protein sequence ID" value="CAI4013634.1"/>
    <property type="molecule type" value="Genomic_DNA"/>
</dbReference>
<evidence type="ECO:0000313" key="5">
    <source>
        <dbReference type="Proteomes" id="UP001152797"/>
    </source>
</evidence>
<accession>A0A9P1GKG6</accession>
<dbReference type="EMBL" id="CAMXCT020005957">
    <property type="protein sequence ID" value="CAL1167009.1"/>
    <property type="molecule type" value="Genomic_DNA"/>
</dbReference>
<dbReference type="Proteomes" id="UP001152797">
    <property type="component" value="Unassembled WGS sequence"/>
</dbReference>
<keyword evidence="1" id="KW-0812">Transmembrane</keyword>
<feature type="transmembrane region" description="Helical" evidence="1">
    <location>
        <begin position="12"/>
        <end position="32"/>
    </location>
</feature>
<dbReference type="EMBL" id="CAMXCT030002316">
    <property type="protein sequence ID" value="CAL4784609.1"/>
    <property type="molecule type" value="Genomic_DNA"/>
</dbReference>
<dbReference type="EMBL" id="CAMXCT030005957">
    <property type="protein sequence ID" value="CAL4800946.1"/>
    <property type="molecule type" value="Genomic_DNA"/>
</dbReference>
<organism evidence="3">
    <name type="scientific">Cladocopium goreaui</name>
    <dbReference type="NCBI Taxonomy" id="2562237"/>
    <lineage>
        <taxon>Eukaryota</taxon>
        <taxon>Sar</taxon>
        <taxon>Alveolata</taxon>
        <taxon>Dinophyceae</taxon>
        <taxon>Suessiales</taxon>
        <taxon>Symbiodiniaceae</taxon>
        <taxon>Cladocopium</taxon>
    </lineage>
</organism>
<evidence type="ECO:0000313" key="4">
    <source>
        <dbReference type="EMBL" id="CAL1150672.1"/>
    </source>
</evidence>
<sequence>MGPAERDIFFKRMFAFGIPKVIIFLVLLISWMEDADDVKSDFQVIEYFSGCGRIAQLADYAGYQSVGFDLEYGIPKARQTGRRNAMDLNSNGGFVLAAKLILRSRLDLLVAMFAICCSSFVPVNRATGSRDILVPEGNEHVVSVRKSNKLLSRSVILMVMVICAGGTICLENPQNSVITLHERFVWFVKLLQSYSIPIFKASFWMRKHLALTWKRTWMWANSKLIEQLDLGPLQPSERLTTVKTTKRTKGKDGKTKWQGNRNLKGTQQYTYRFARHMVELFPKFLDSKPARLLPVSEDKSVLQLFKECSFDERWDECCDLQDLLVYCRGSKRLRIPPGWRDVLPCEL</sequence>
<gene>
    <name evidence="2" type="ORF">C1SCF055_LOCUS23693</name>
    <name evidence="3" type="ORF">C1SCF055_LOCUS38591</name>
</gene>
<name>A0A9P1GKG6_9DINO</name>
<comment type="caution">
    <text evidence="3">The sequence shown here is derived from an EMBL/GenBank/DDBJ whole genome shotgun (WGS) entry which is preliminary data.</text>
</comment>
<dbReference type="OrthoDB" id="413538at2759"/>
<evidence type="ECO:0000313" key="3">
    <source>
        <dbReference type="EMBL" id="CAI4013634.1"/>
    </source>
</evidence>
<dbReference type="EMBL" id="CAMXCT010002316">
    <property type="protein sequence ID" value="CAI3997297.1"/>
    <property type="molecule type" value="Genomic_DNA"/>
</dbReference>
<evidence type="ECO:0000313" key="2">
    <source>
        <dbReference type="EMBL" id="CAI3997297.1"/>
    </source>
</evidence>
<keyword evidence="1" id="KW-1133">Transmembrane helix</keyword>
<protein>
    <submittedName>
        <fullName evidence="3">Uncharacterized protein</fullName>
    </submittedName>
</protein>
<keyword evidence="1" id="KW-0472">Membrane</keyword>
<keyword evidence="5" id="KW-1185">Reference proteome</keyword>
<evidence type="ECO:0000256" key="1">
    <source>
        <dbReference type="SAM" id="Phobius"/>
    </source>
</evidence>
<dbReference type="AlphaFoldDB" id="A0A9P1GKG6"/>
<reference evidence="4" key="2">
    <citation type="submission" date="2024-04" db="EMBL/GenBank/DDBJ databases">
        <authorList>
            <person name="Chen Y."/>
            <person name="Shah S."/>
            <person name="Dougan E. K."/>
            <person name="Thang M."/>
            <person name="Chan C."/>
        </authorList>
    </citation>
    <scope>NUCLEOTIDE SEQUENCE [LARGE SCALE GENOMIC DNA]</scope>
</reference>
<dbReference type="EMBL" id="CAMXCT020002316">
    <property type="protein sequence ID" value="CAL1150672.1"/>
    <property type="molecule type" value="Genomic_DNA"/>
</dbReference>
<proteinExistence type="predicted"/>
<reference evidence="3" key="1">
    <citation type="submission" date="2022-10" db="EMBL/GenBank/DDBJ databases">
        <authorList>
            <person name="Chen Y."/>
            <person name="Dougan E. K."/>
            <person name="Chan C."/>
            <person name="Rhodes N."/>
            <person name="Thang M."/>
        </authorList>
    </citation>
    <scope>NUCLEOTIDE SEQUENCE</scope>
</reference>